<keyword evidence="5 14" id="KW-1133">Transmembrane helix</keyword>
<dbReference type="Proteomes" id="UP001165289">
    <property type="component" value="Unassembled WGS sequence"/>
</dbReference>
<feature type="transmembrane region" description="Helical" evidence="14">
    <location>
        <begin position="359"/>
        <end position="382"/>
    </location>
</feature>
<keyword evidence="18" id="KW-1185">Reference proteome</keyword>
<evidence type="ECO:0000256" key="7">
    <source>
        <dbReference type="ARBA" id="ARBA00023004"/>
    </source>
</evidence>
<keyword evidence="7" id="KW-0408">Iron</keyword>
<keyword evidence="4" id="KW-0256">Endoplasmic reticulum</keyword>
<evidence type="ECO:0000313" key="18">
    <source>
        <dbReference type="Proteomes" id="UP001165289"/>
    </source>
</evidence>
<evidence type="ECO:0000256" key="3">
    <source>
        <dbReference type="ARBA" id="ARBA00022692"/>
    </source>
</evidence>
<organism evidence="17 18">
    <name type="scientific">Oopsacas minuta</name>
    <dbReference type="NCBI Taxonomy" id="111878"/>
    <lineage>
        <taxon>Eukaryota</taxon>
        <taxon>Metazoa</taxon>
        <taxon>Porifera</taxon>
        <taxon>Hexactinellida</taxon>
        <taxon>Hexasterophora</taxon>
        <taxon>Lyssacinosida</taxon>
        <taxon>Leucopsacidae</taxon>
        <taxon>Oopsacas</taxon>
    </lineage>
</organism>
<evidence type="ECO:0000256" key="9">
    <source>
        <dbReference type="ARBA" id="ARBA00023136"/>
    </source>
</evidence>
<evidence type="ECO:0000256" key="12">
    <source>
        <dbReference type="ARBA" id="ARBA00040992"/>
    </source>
</evidence>
<feature type="transmembrane region" description="Helical" evidence="14">
    <location>
        <begin position="389"/>
        <end position="406"/>
    </location>
</feature>
<dbReference type="Pfam" id="PF24858">
    <property type="entry name" value="AGMP_C"/>
    <property type="match status" value="1"/>
</dbReference>
<evidence type="ECO:0000256" key="10">
    <source>
        <dbReference type="ARBA" id="ARBA00038190"/>
    </source>
</evidence>
<evidence type="ECO:0000256" key="4">
    <source>
        <dbReference type="ARBA" id="ARBA00022824"/>
    </source>
</evidence>
<comment type="cofactor">
    <cofactor evidence="1">
        <name>Fe cation</name>
        <dbReference type="ChEBI" id="CHEBI:24875"/>
    </cofactor>
</comment>
<dbReference type="InterPro" id="IPR051689">
    <property type="entry name" value="Sterol_desaturase/TMEM195"/>
</dbReference>
<comment type="catalytic activity">
    <reaction evidence="13">
        <text>1-O-(1,2-saturated-alkyl)-sn-glycerol + (6R)-L-erythro-5,6,7,8-tetrahydrobiopterin + O2 = a 1-(1-hydroxyalkyl)-sn-glycerol + (6R)-L-erythro-6,7-dihydrobiopterin + H2O</text>
        <dbReference type="Rhea" id="RHEA:36255"/>
        <dbReference type="ChEBI" id="CHEBI:15377"/>
        <dbReference type="ChEBI" id="CHEBI:15379"/>
        <dbReference type="ChEBI" id="CHEBI:43120"/>
        <dbReference type="ChEBI" id="CHEBI:59560"/>
        <dbReference type="ChEBI" id="CHEBI:73418"/>
        <dbReference type="ChEBI" id="CHEBI:83957"/>
        <dbReference type="EC" id="1.14.16.5"/>
    </reaction>
</comment>
<dbReference type="EC" id="1.14.16.5" evidence="11"/>
<dbReference type="GO" id="GO:0050479">
    <property type="term" value="F:glyceryl-ether monooxygenase activity"/>
    <property type="evidence" value="ECO:0007669"/>
    <property type="project" value="UniProtKB-EC"/>
</dbReference>
<comment type="caution">
    <text evidence="17">The sequence shown here is derived from an EMBL/GenBank/DDBJ whole genome shotgun (WGS) entry which is preliminary data.</text>
</comment>
<keyword evidence="9 14" id="KW-0472">Membrane</keyword>
<evidence type="ECO:0000256" key="5">
    <source>
        <dbReference type="ARBA" id="ARBA00022989"/>
    </source>
</evidence>
<feature type="transmembrane region" description="Helical" evidence="14">
    <location>
        <begin position="418"/>
        <end position="436"/>
    </location>
</feature>
<evidence type="ECO:0000256" key="14">
    <source>
        <dbReference type="SAM" id="Phobius"/>
    </source>
</evidence>
<keyword evidence="3 14" id="KW-0812">Transmembrane</keyword>
<comment type="subcellular location">
    <subcellularLocation>
        <location evidence="2">Endoplasmic reticulum membrane</location>
        <topology evidence="2">Multi-pass membrane protein</topology>
    </subcellularLocation>
</comment>
<dbReference type="Pfam" id="PF04116">
    <property type="entry name" value="FA_hydroxylase"/>
    <property type="match status" value="1"/>
</dbReference>
<evidence type="ECO:0000259" key="16">
    <source>
        <dbReference type="Pfam" id="PF24858"/>
    </source>
</evidence>
<dbReference type="EMBL" id="JAKMXF010000144">
    <property type="protein sequence ID" value="KAI6656546.1"/>
    <property type="molecule type" value="Genomic_DNA"/>
</dbReference>
<feature type="transmembrane region" description="Helical" evidence="14">
    <location>
        <begin position="334"/>
        <end position="353"/>
    </location>
</feature>
<dbReference type="InterPro" id="IPR006694">
    <property type="entry name" value="Fatty_acid_hydroxylase"/>
</dbReference>
<evidence type="ECO:0000256" key="13">
    <source>
        <dbReference type="ARBA" id="ARBA00047556"/>
    </source>
</evidence>
<comment type="similarity">
    <text evidence="10">Belongs to the sterol desaturase family. TMEM195 subfamily.</text>
</comment>
<proteinExistence type="inferred from homology"/>
<evidence type="ECO:0000256" key="2">
    <source>
        <dbReference type="ARBA" id="ARBA00004477"/>
    </source>
</evidence>
<dbReference type="PANTHER" id="PTHR21624:SF1">
    <property type="entry name" value="ALKYLGLYCEROL MONOOXYGENASE"/>
    <property type="match status" value="1"/>
</dbReference>
<dbReference type="GO" id="GO:0005506">
    <property type="term" value="F:iron ion binding"/>
    <property type="evidence" value="ECO:0007669"/>
    <property type="project" value="InterPro"/>
</dbReference>
<dbReference type="PANTHER" id="PTHR21624">
    <property type="entry name" value="STEROL DESATURASE-RELATED PROTEIN"/>
    <property type="match status" value="1"/>
</dbReference>
<dbReference type="InterPro" id="IPR056853">
    <property type="entry name" value="AGMP_C"/>
</dbReference>
<feature type="domain" description="Alkylglycerol monooxygenase C-terminal" evidence="16">
    <location>
        <begin position="335"/>
        <end position="399"/>
    </location>
</feature>
<evidence type="ECO:0000256" key="1">
    <source>
        <dbReference type="ARBA" id="ARBA00001962"/>
    </source>
</evidence>
<evidence type="ECO:0000256" key="11">
    <source>
        <dbReference type="ARBA" id="ARBA00039026"/>
    </source>
</evidence>
<dbReference type="GO" id="GO:0005789">
    <property type="term" value="C:endoplasmic reticulum membrane"/>
    <property type="evidence" value="ECO:0007669"/>
    <property type="project" value="UniProtKB-SubCell"/>
</dbReference>
<dbReference type="GO" id="GO:0008610">
    <property type="term" value="P:lipid biosynthetic process"/>
    <property type="evidence" value="ECO:0007669"/>
    <property type="project" value="InterPro"/>
</dbReference>
<dbReference type="AlphaFoldDB" id="A0AAV7K8H8"/>
<feature type="domain" description="Fatty acid hydroxylase" evidence="15">
    <location>
        <begin position="116"/>
        <end position="246"/>
    </location>
</feature>
<gene>
    <name evidence="17" type="ORF">LOD99_1341</name>
</gene>
<accession>A0AAV7K8H8</accession>
<sequence length="443" mass="51446">MNTSSTLLSKSIGLRQMFYLVLPNEANFEYYKQVPEYINAALPYFTGMILVEYIMCIFLNVRRLRISDGISSASAGLMQQIPKLVIKSLAFPIYLWVNENYKLYSFEWDSPFTWYMSFLLLDFGYYVFHRLAHEVHVVWGAHQVHHSSEDYNLTTALRQSMFQHCFSECLYIPLGMIIPPSHYMIHVQLNTLYQFWIHTECIDTLGPLEYILNTPSHHRVHHGRNIYCIDKNYAGVLIIFDKMFGTFEAERKAEPVVYGLVTPLASWNPFWTQICVYVHMFKRMYNIKGVKNKLSVLLMGPGWTEGSPRLGDPSKLPDIRAPQPRYDRNISNAVSVYGLIHFVLIIAMFDFFIRKQQYLSALSLSVGILLILFSLLCFGFIFDDKEDAISFEITRLVTVFIGTFIGERFDALDPNTALIIRFVIIVSIGFWVSNHFNKKKKVE</sequence>
<keyword evidence="6" id="KW-0560">Oxidoreductase</keyword>
<dbReference type="GO" id="GO:0006643">
    <property type="term" value="P:membrane lipid metabolic process"/>
    <property type="evidence" value="ECO:0007669"/>
    <property type="project" value="TreeGrafter"/>
</dbReference>
<keyword evidence="8" id="KW-0443">Lipid metabolism</keyword>
<evidence type="ECO:0000313" key="17">
    <source>
        <dbReference type="EMBL" id="KAI6656546.1"/>
    </source>
</evidence>
<protein>
    <recommendedName>
        <fullName evidence="12">Alkylglycerol monooxygenase</fullName>
        <ecNumber evidence="11">1.14.16.5</ecNumber>
    </recommendedName>
</protein>
<evidence type="ECO:0000259" key="15">
    <source>
        <dbReference type="Pfam" id="PF04116"/>
    </source>
</evidence>
<feature type="transmembrane region" description="Helical" evidence="14">
    <location>
        <begin position="41"/>
        <end position="61"/>
    </location>
</feature>
<name>A0AAV7K8H8_9METZ</name>
<evidence type="ECO:0000256" key="6">
    <source>
        <dbReference type="ARBA" id="ARBA00023002"/>
    </source>
</evidence>
<evidence type="ECO:0000256" key="8">
    <source>
        <dbReference type="ARBA" id="ARBA00023098"/>
    </source>
</evidence>
<reference evidence="17 18" key="1">
    <citation type="journal article" date="2023" name="BMC Biol.">
        <title>The compact genome of the sponge Oopsacas minuta (Hexactinellida) is lacking key metazoan core genes.</title>
        <authorList>
            <person name="Santini S."/>
            <person name="Schenkelaars Q."/>
            <person name="Jourda C."/>
            <person name="Duchesne M."/>
            <person name="Belahbib H."/>
            <person name="Rocher C."/>
            <person name="Selva M."/>
            <person name="Riesgo A."/>
            <person name="Vervoort M."/>
            <person name="Leys S.P."/>
            <person name="Kodjabachian L."/>
            <person name="Le Bivic A."/>
            <person name="Borchiellini C."/>
            <person name="Claverie J.M."/>
            <person name="Renard E."/>
        </authorList>
    </citation>
    <scope>NUCLEOTIDE SEQUENCE [LARGE SCALE GENOMIC DNA]</scope>
    <source>
        <strain evidence="17">SPO-2</strain>
    </source>
</reference>